<comment type="catalytic activity">
    <reaction evidence="14">
        <text>L-threonyl-[protein] + ATP = O-phospho-L-threonyl-[protein] + ADP + H(+)</text>
        <dbReference type="Rhea" id="RHEA:46608"/>
        <dbReference type="Rhea" id="RHEA-COMP:11060"/>
        <dbReference type="Rhea" id="RHEA-COMP:11605"/>
        <dbReference type="ChEBI" id="CHEBI:15378"/>
        <dbReference type="ChEBI" id="CHEBI:30013"/>
        <dbReference type="ChEBI" id="CHEBI:30616"/>
        <dbReference type="ChEBI" id="CHEBI:61977"/>
        <dbReference type="ChEBI" id="CHEBI:456216"/>
        <dbReference type="EC" id="2.7.11.1"/>
    </reaction>
</comment>
<evidence type="ECO:0000259" key="20">
    <source>
        <dbReference type="PROSITE" id="PS50951"/>
    </source>
</evidence>
<dbReference type="Pfam" id="PF00069">
    <property type="entry name" value="Pkinase"/>
    <property type="match status" value="1"/>
</dbReference>
<dbReference type="GO" id="GO:0030705">
    <property type="term" value="P:cytoskeleton-dependent intracellular transport"/>
    <property type="evidence" value="ECO:0007669"/>
    <property type="project" value="InterPro"/>
</dbReference>
<dbReference type="GO" id="GO:0005524">
    <property type="term" value="F:ATP binding"/>
    <property type="evidence" value="ECO:0007669"/>
    <property type="project" value="UniProtKB-KW"/>
</dbReference>
<evidence type="ECO:0000256" key="11">
    <source>
        <dbReference type="ARBA" id="ARBA00022840"/>
    </source>
</evidence>
<feature type="region of interest" description="Disordered" evidence="17">
    <location>
        <begin position="1302"/>
        <end position="1328"/>
    </location>
</feature>
<dbReference type="GO" id="GO:0004674">
    <property type="term" value="F:protein serine/threonine kinase activity"/>
    <property type="evidence" value="ECO:0007669"/>
    <property type="project" value="UniProtKB-KW"/>
</dbReference>
<feature type="coiled-coil region" evidence="16">
    <location>
        <begin position="633"/>
        <end position="667"/>
    </location>
</feature>
<keyword evidence="9" id="KW-0547">Nucleotide-binding</keyword>
<evidence type="ECO:0000256" key="8">
    <source>
        <dbReference type="ARBA" id="ARBA00022701"/>
    </source>
</evidence>
<evidence type="ECO:0000256" key="4">
    <source>
        <dbReference type="ARBA" id="ARBA00012513"/>
    </source>
</evidence>
<dbReference type="Gene3D" id="1.10.418.10">
    <property type="entry name" value="Calponin-like domain"/>
    <property type="match status" value="1"/>
</dbReference>
<evidence type="ECO:0000256" key="17">
    <source>
        <dbReference type="SAM" id="MobiDB-lite"/>
    </source>
</evidence>
<dbReference type="Pfam" id="PF19047">
    <property type="entry name" value="HOOK_N"/>
    <property type="match status" value="1"/>
</dbReference>
<sequence>MDRRILCDSLIKWMKTLNLNRTINGAVDLSDGVSIGICLKNIDANHFNENWLQKIRIDAGDNYRIKANNLKKVLKNITDYYSEVLGQSLVDFQMPDLNMIAESTDETELSRLLQLVLGCAVSCDRKQIYIEHIMSMEESVQHVLMNAIQELMVKENRKNNEEYSELGEQLKHALEELNRVVEAKEETENRCRELDLQISTLQDEKLGLIQETAQLHERIQQFENGDDSDSVAKSRYKTLQQRIESQQEEIFKLETGFYQVLLILFDKLSSEFLAVQDYKAKFDDLREENESLLKRNDDLMVLAGDARNFKDELDILRNKCEKLTKLEATIDTYKVKLEEMADLRQQIKYLEETNLRLFDEKSNIEQEYKQAKLLQTQVEFHKRTNQELYQKISELQRLADKAEFERNRTEEKLNVITAEKSNLMNEIELLKETNEQLQAVNLNEVTEGINSKDQLTGSLEDLNFFNLPVDVRERFIRLQHENKMLKLRQTEENNNEQLLLLQANCDHLKDQNNQLTNDLWMANQKILELEATLKDTTSLAANTSEITDLKKSLNRAMARHDEESGRSKTLIDDLQRRLDASEKQLVEKEKMIATKAAEISAMEERYVQYLEKAKMILRQMDPRNSNSIGNQELQLLRKQIDEKDRRLKELDKEYEKMKAIKEDQEKLLISAWYSLGSTFQRREFEERLKSHENQSFLSKQRNIPSARKQLPPDPSTNQIKYQRCYSMVIQRCLSTPPSASTKAKHISALPVGTGLSTVESPNNLPMIYVPSLMARIKMKLGFQGDLREPQKVLYQAAAISYYMLASSVDYDAIQRELNMPDVFASFGRIIFLHIWLILVRYIQLGPTGIYLRRHLARIMWTDLDLRAQQILPGQAKVRRSQFDELRAEMNAFMLALDEGLVDDDTVLAAAVWRHMCSSQPTALDRLANIVTYIRKNVRHLEQLPDENFLKNGYIYFLPIHSDTVDTKFVNQHYLDFKNKAGGLINKDGEYKLYAKSAKGIRQSKPNETLIYSFRILLRRSYGCVYKAKHRETGQLLAIKQVPVESDLQEIVKEISIMKQCNSPYIVKYFGSYFKESDLWIVMEYCGAGSVSDILKLRGKTLNEQEIAVILKYTLKGLEYLHICSKIHRDIKAGNILLTNDGNAKLADFGVAGQLTDTMAKRNTMIGTPFWMAPEVIQEIGHGVLADIWSLGITTIEIAEGKPPYSDIHPMRAIFMIPSRPPPTFKDMSRWTPALNDFVSKCLVKNPDARSTATELIKHEFICNAKDISILRHMIDEVRELQERHRSTLPVNSTMFPHGILTERPFGSDGTLTNTNNQDETISPERQPPILMNTTRHDTQNDTFQSSSCNTMIELSSESSDTMIINENGTETENDADSQQDTLKISNKSSTNYKAPFANVNHSSKRIATDKTKDDFMKIIAQEVRAYNKNEDDFKHTVEQFSVEEIEQRLALLDEIMEVELREVQNRFQSKRKPILDAIKLKKQTQTHH</sequence>
<feature type="domain" description="SARAH" evidence="20">
    <location>
        <begin position="1434"/>
        <end position="1481"/>
    </location>
</feature>
<dbReference type="PROSITE" id="PS50021">
    <property type="entry name" value="CH"/>
    <property type="match status" value="1"/>
</dbReference>
<feature type="domain" description="Calponin-homology (CH)" evidence="19">
    <location>
        <begin position="4"/>
        <end position="120"/>
    </location>
</feature>
<dbReference type="GO" id="GO:0051262">
    <property type="term" value="P:protein tetramerization"/>
    <property type="evidence" value="ECO:0007669"/>
    <property type="project" value="InterPro"/>
</dbReference>
<dbReference type="GO" id="GO:0031122">
    <property type="term" value="P:cytoplasmic microtubule organization"/>
    <property type="evidence" value="ECO:0007669"/>
    <property type="project" value="InterPro"/>
</dbReference>
<dbReference type="Pfam" id="PF11629">
    <property type="entry name" value="Mst1_SARAH"/>
    <property type="match status" value="1"/>
</dbReference>
<comment type="similarity">
    <text evidence="3">Belongs to the protein kinase superfamily. STE Ser/Thr protein kinase family. STE20 subfamily.</text>
</comment>
<keyword evidence="7" id="KW-0808">Transferase</keyword>
<dbReference type="EMBL" id="CAJNOR010004469">
    <property type="protein sequence ID" value="CAF1504684.1"/>
    <property type="molecule type" value="Genomic_DNA"/>
</dbReference>
<comment type="subcellular location">
    <subcellularLocation>
        <location evidence="1">Cytoplasm</location>
        <location evidence="1">Cytoskeleton</location>
    </subcellularLocation>
</comment>
<dbReference type="FunFam" id="1.10.418.10:FF:000024">
    <property type="entry name" value="Hook homolog 3 (Drosophila)"/>
    <property type="match status" value="1"/>
</dbReference>
<dbReference type="InterPro" id="IPR011009">
    <property type="entry name" value="Kinase-like_dom_sf"/>
</dbReference>
<dbReference type="GO" id="GO:0005737">
    <property type="term" value="C:cytoplasm"/>
    <property type="evidence" value="ECO:0007669"/>
    <property type="project" value="TreeGrafter"/>
</dbReference>
<dbReference type="CDD" id="cd06612">
    <property type="entry name" value="STKc_MST1_2"/>
    <property type="match status" value="1"/>
</dbReference>
<dbReference type="PANTHER" id="PTHR48012">
    <property type="entry name" value="STERILE20-LIKE KINASE, ISOFORM B-RELATED"/>
    <property type="match status" value="1"/>
</dbReference>
<feature type="coiled-coil region" evidence="16">
    <location>
        <begin position="498"/>
        <end position="532"/>
    </location>
</feature>
<evidence type="ECO:0000256" key="14">
    <source>
        <dbReference type="ARBA" id="ARBA00047899"/>
    </source>
</evidence>
<dbReference type="PANTHER" id="PTHR48012:SF2">
    <property type="entry name" value="STERILE20-LIKE KINASE, ISOFORM B"/>
    <property type="match status" value="1"/>
</dbReference>
<dbReference type="Pfam" id="PF05622">
    <property type="entry name" value="HOOK"/>
    <property type="match status" value="1"/>
</dbReference>
<evidence type="ECO:0000259" key="18">
    <source>
        <dbReference type="PROSITE" id="PS50011"/>
    </source>
</evidence>
<evidence type="ECO:0000256" key="3">
    <source>
        <dbReference type="ARBA" id="ARBA00008874"/>
    </source>
</evidence>
<dbReference type="InterPro" id="IPR036674">
    <property type="entry name" value="p53_tetramer_sf"/>
</dbReference>
<comment type="catalytic activity">
    <reaction evidence="15">
        <text>L-seryl-[protein] + ATP = O-phospho-L-seryl-[protein] + ADP + H(+)</text>
        <dbReference type="Rhea" id="RHEA:17989"/>
        <dbReference type="Rhea" id="RHEA-COMP:9863"/>
        <dbReference type="Rhea" id="RHEA-COMP:11604"/>
        <dbReference type="ChEBI" id="CHEBI:15378"/>
        <dbReference type="ChEBI" id="CHEBI:29999"/>
        <dbReference type="ChEBI" id="CHEBI:30616"/>
        <dbReference type="ChEBI" id="CHEBI:83421"/>
        <dbReference type="ChEBI" id="CHEBI:456216"/>
        <dbReference type="EC" id="2.7.11.1"/>
    </reaction>
</comment>
<dbReference type="GO" id="GO:0008017">
    <property type="term" value="F:microtubule binding"/>
    <property type="evidence" value="ECO:0007669"/>
    <property type="project" value="InterPro"/>
</dbReference>
<comment type="similarity">
    <text evidence="2">Belongs to the hook family.</text>
</comment>
<gene>
    <name evidence="21" type="ORF">XAT740_LOCUS39867</name>
</gene>
<evidence type="ECO:0000256" key="12">
    <source>
        <dbReference type="ARBA" id="ARBA00023054"/>
    </source>
</evidence>
<dbReference type="PROSITE" id="PS50951">
    <property type="entry name" value="SARAH"/>
    <property type="match status" value="1"/>
</dbReference>
<dbReference type="InterPro" id="IPR001715">
    <property type="entry name" value="CH_dom"/>
</dbReference>
<keyword evidence="22" id="KW-1185">Reference proteome</keyword>
<keyword evidence="12 16" id="KW-0175">Coiled coil</keyword>
<dbReference type="Pfam" id="PF03981">
    <property type="entry name" value="Ubiq_cyt_C_chap"/>
    <property type="match status" value="1"/>
</dbReference>
<proteinExistence type="inferred from homology"/>
<dbReference type="InterPro" id="IPR000719">
    <property type="entry name" value="Prot_kinase_dom"/>
</dbReference>
<evidence type="ECO:0000256" key="13">
    <source>
        <dbReference type="ARBA" id="ARBA00023212"/>
    </source>
</evidence>
<feature type="compositionally biased region" description="Polar residues" evidence="17">
    <location>
        <begin position="1309"/>
        <end position="1320"/>
    </location>
</feature>
<dbReference type="InterPro" id="IPR024205">
    <property type="entry name" value="Mst1_2_SARAH_domain"/>
</dbReference>
<evidence type="ECO:0000256" key="16">
    <source>
        <dbReference type="SAM" id="Coils"/>
    </source>
</evidence>
<dbReference type="SUPFAM" id="SSF56112">
    <property type="entry name" value="Protein kinase-like (PK-like)"/>
    <property type="match status" value="1"/>
</dbReference>
<evidence type="ECO:0000256" key="5">
    <source>
        <dbReference type="ARBA" id="ARBA00022490"/>
    </source>
</evidence>
<keyword evidence="6" id="KW-0723">Serine/threonine-protein kinase</keyword>
<dbReference type="SMART" id="SM00220">
    <property type="entry name" value="S_TKc"/>
    <property type="match status" value="1"/>
</dbReference>
<evidence type="ECO:0000313" key="21">
    <source>
        <dbReference type="EMBL" id="CAF1504684.1"/>
    </source>
</evidence>
<evidence type="ECO:0000256" key="2">
    <source>
        <dbReference type="ARBA" id="ARBA00006946"/>
    </source>
</evidence>
<protein>
    <recommendedName>
        <fullName evidence="4">non-specific serine/threonine protein kinase</fullName>
        <ecNumber evidence="4">2.7.11.1</ecNumber>
    </recommendedName>
</protein>
<evidence type="ECO:0000256" key="1">
    <source>
        <dbReference type="ARBA" id="ARBA00004245"/>
    </source>
</evidence>
<feature type="coiled-coil region" evidence="16">
    <location>
        <begin position="236"/>
        <end position="443"/>
    </location>
</feature>
<feature type="domain" description="Protein kinase" evidence="18">
    <location>
        <begin position="1010"/>
        <end position="1261"/>
    </location>
</feature>
<reference evidence="21" key="1">
    <citation type="submission" date="2021-02" db="EMBL/GenBank/DDBJ databases">
        <authorList>
            <person name="Nowell W R."/>
        </authorList>
    </citation>
    <scope>NUCLEOTIDE SEQUENCE</scope>
</reference>
<evidence type="ECO:0000256" key="7">
    <source>
        <dbReference type="ARBA" id="ARBA00022679"/>
    </source>
</evidence>
<keyword evidence="10" id="KW-0418">Kinase</keyword>
<evidence type="ECO:0000256" key="15">
    <source>
        <dbReference type="ARBA" id="ARBA00048679"/>
    </source>
</evidence>
<organism evidence="21 22">
    <name type="scientific">Adineta ricciae</name>
    <name type="common">Rotifer</name>
    <dbReference type="NCBI Taxonomy" id="249248"/>
    <lineage>
        <taxon>Eukaryota</taxon>
        <taxon>Metazoa</taxon>
        <taxon>Spiralia</taxon>
        <taxon>Gnathifera</taxon>
        <taxon>Rotifera</taxon>
        <taxon>Eurotatoria</taxon>
        <taxon>Bdelloidea</taxon>
        <taxon>Adinetida</taxon>
        <taxon>Adinetidae</taxon>
        <taxon>Adineta</taxon>
    </lineage>
</organism>
<evidence type="ECO:0000256" key="10">
    <source>
        <dbReference type="ARBA" id="ARBA00022777"/>
    </source>
</evidence>
<evidence type="ECO:0000256" key="9">
    <source>
        <dbReference type="ARBA" id="ARBA00022741"/>
    </source>
</evidence>
<dbReference type="InterPro" id="IPR036872">
    <property type="entry name" value="CH_dom_sf"/>
</dbReference>
<dbReference type="Gene3D" id="4.10.170.10">
    <property type="entry name" value="p53-like tetramerisation domain"/>
    <property type="match status" value="1"/>
</dbReference>
<dbReference type="Gene3D" id="1.10.510.10">
    <property type="entry name" value="Transferase(Phosphotransferase) domain 1"/>
    <property type="match status" value="1"/>
</dbReference>
<dbReference type="GO" id="GO:0005874">
    <property type="term" value="C:microtubule"/>
    <property type="evidence" value="ECO:0007669"/>
    <property type="project" value="UniProtKB-KW"/>
</dbReference>
<keyword evidence="5" id="KW-0963">Cytoplasm</keyword>
<keyword evidence="8" id="KW-0493">Microtubule</keyword>
<dbReference type="GO" id="GO:0007165">
    <property type="term" value="P:signal transduction"/>
    <property type="evidence" value="ECO:0007669"/>
    <property type="project" value="InterPro"/>
</dbReference>
<evidence type="ECO:0000313" key="22">
    <source>
        <dbReference type="Proteomes" id="UP000663828"/>
    </source>
</evidence>
<dbReference type="PROSITE" id="PS50011">
    <property type="entry name" value="PROTEIN_KINASE_DOM"/>
    <property type="match status" value="1"/>
</dbReference>
<keyword evidence="13" id="KW-0206">Cytoskeleton</keyword>
<dbReference type="CDD" id="cd22222">
    <property type="entry name" value="HkD_Hook"/>
    <property type="match status" value="1"/>
</dbReference>
<feature type="coiled-coil region" evidence="16">
    <location>
        <begin position="156"/>
        <end position="204"/>
    </location>
</feature>
<dbReference type="InterPro" id="IPR011524">
    <property type="entry name" value="SARAH_dom"/>
</dbReference>
<dbReference type="InterPro" id="IPR050629">
    <property type="entry name" value="STE20/SPS1-PAK"/>
</dbReference>
<dbReference type="SUPFAM" id="SSF116907">
    <property type="entry name" value="Hook domain"/>
    <property type="match status" value="1"/>
</dbReference>
<dbReference type="FunFam" id="1.10.510.10:FF:000605">
    <property type="entry name" value="serine/threonine-protein kinase 3 isoform X2"/>
    <property type="match status" value="1"/>
</dbReference>
<keyword evidence="11" id="KW-0067">ATP-binding</keyword>
<evidence type="ECO:0000259" key="19">
    <source>
        <dbReference type="PROSITE" id="PS50021"/>
    </source>
</evidence>
<name>A0A815TJK2_ADIRI</name>
<dbReference type="InterPro" id="IPR021150">
    <property type="entry name" value="Ubiq_cyt_c_chap"/>
</dbReference>
<dbReference type="InterPro" id="IPR008636">
    <property type="entry name" value="Hook_C"/>
</dbReference>
<dbReference type="InterPro" id="IPR043936">
    <property type="entry name" value="HOOK_N"/>
</dbReference>
<dbReference type="EC" id="2.7.11.1" evidence="4"/>
<evidence type="ECO:0000256" key="6">
    <source>
        <dbReference type="ARBA" id="ARBA00022527"/>
    </source>
</evidence>
<comment type="caution">
    <text evidence="21">The sequence shown here is derived from an EMBL/GenBank/DDBJ whole genome shotgun (WGS) entry which is preliminary data.</text>
</comment>
<accession>A0A815TJK2</accession>
<dbReference type="Proteomes" id="UP000663828">
    <property type="component" value="Unassembled WGS sequence"/>
</dbReference>